<dbReference type="InterPro" id="IPR043502">
    <property type="entry name" value="DNA/RNA_pol_sf"/>
</dbReference>
<dbReference type="Pfam" id="PF17921">
    <property type="entry name" value="Integrase_H2C2"/>
    <property type="match status" value="1"/>
</dbReference>
<feature type="domain" description="Reverse transcriptase/retrotransposon-derived protein RNase H-like" evidence="3">
    <location>
        <begin position="268"/>
        <end position="332"/>
    </location>
</feature>
<dbReference type="Pfam" id="PF17919">
    <property type="entry name" value="RT_RNaseH_2"/>
    <property type="match status" value="1"/>
</dbReference>
<dbReference type="Gene3D" id="3.30.70.270">
    <property type="match status" value="2"/>
</dbReference>
<protein>
    <recommendedName>
        <fullName evidence="1">RNA-directed DNA polymerase</fullName>
        <ecNumber evidence="1">2.7.7.49</ecNumber>
    </recommendedName>
</protein>
<keyword evidence="6" id="KW-1185">Reference proteome</keyword>
<sequence length="521" mass="58329">MHQPEISFRSYTHNVFVPDGKINIKAEFNGTVIDDQLYIVPEPYDAIAGHVWIRKFGLDLCNLDTHATDVSTVKLIDTIENMYQVAQMYPVLCIGKVGKLPDFVVSLKLRKGAQPAFHQEHDVPYELMKKVDTELDTLEAEGVLTKAETSDLGSPLVLIPKADGGVRLCIDYKVGVNEQLQDAHYPIRKIDDILNKKIEYLSHIIEFNQISKSLGKLAATVDMPRPKSTDDARKFLGMVTYYSRSIHGASTITTPFRHLLCKNTIFRWTSACETAFLKLKQAIASDQVLVPYDPDLPIQLSCDASPTGITGVLSHTVDGHEHPIAFTSRSNVDYLSRAPINIKCYTASAINNEVKQLCDATIEQISIPTVTYQLLKEETKKDATLSTVMKSLQEANTSEPDYIIKSGVLFCGQRVVVPASLQSAVLNELHRTPVGFTKMKQLARRYIYWKKIDSGIEHLARSCSECVAIKNSPSKAPSHPWEEPEHNLQQIHIDYAGPYQDHHFLVVVDAKLKWAEIVPCS</sequence>
<dbReference type="InterPro" id="IPR043128">
    <property type="entry name" value="Rev_trsase/Diguanyl_cyclase"/>
</dbReference>
<organism evidence="5 6">
    <name type="scientific">Dryococelus australis</name>
    <dbReference type="NCBI Taxonomy" id="614101"/>
    <lineage>
        <taxon>Eukaryota</taxon>
        <taxon>Metazoa</taxon>
        <taxon>Ecdysozoa</taxon>
        <taxon>Arthropoda</taxon>
        <taxon>Hexapoda</taxon>
        <taxon>Insecta</taxon>
        <taxon>Pterygota</taxon>
        <taxon>Neoptera</taxon>
        <taxon>Polyneoptera</taxon>
        <taxon>Phasmatodea</taxon>
        <taxon>Verophasmatodea</taxon>
        <taxon>Anareolatae</taxon>
        <taxon>Phasmatidae</taxon>
        <taxon>Eurycanthinae</taxon>
        <taxon>Dryococelus</taxon>
    </lineage>
</organism>
<keyword evidence="2" id="KW-0511">Multifunctional enzyme</keyword>
<dbReference type="EC" id="2.7.7.49" evidence="1"/>
<evidence type="ECO:0000313" key="6">
    <source>
        <dbReference type="Proteomes" id="UP001159363"/>
    </source>
</evidence>
<dbReference type="PANTHER" id="PTHR37984">
    <property type="entry name" value="PROTEIN CBG26694"/>
    <property type="match status" value="1"/>
</dbReference>
<comment type="caution">
    <text evidence="5">The sequence shown here is derived from an EMBL/GenBank/DDBJ whole genome shotgun (WGS) entry which is preliminary data.</text>
</comment>
<dbReference type="PANTHER" id="PTHR37984:SF5">
    <property type="entry name" value="PROTEIN NYNRIN-LIKE"/>
    <property type="match status" value="1"/>
</dbReference>
<evidence type="ECO:0000313" key="5">
    <source>
        <dbReference type="EMBL" id="KAJ8894331.1"/>
    </source>
</evidence>
<dbReference type="SUPFAM" id="SSF56672">
    <property type="entry name" value="DNA/RNA polymerases"/>
    <property type="match status" value="1"/>
</dbReference>
<dbReference type="InterPro" id="IPR050951">
    <property type="entry name" value="Retrovirus_Pol_polyprotein"/>
</dbReference>
<evidence type="ECO:0000256" key="2">
    <source>
        <dbReference type="ARBA" id="ARBA00023268"/>
    </source>
</evidence>
<dbReference type="Proteomes" id="UP001159363">
    <property type="component" value="Chromosome 2"/>
</dbReference>
<reference evidence="5 6" key="1">
    <citation type="submission" date="2023-02" db="EMBL/GenBank/DDBJ databases">
        <title>LHISI_Scaffold_Assembly.</title>
        <authorList>
            <person name="Stuart O.P."/>
            <person name="Cleave R."/>
            <person name="Magrath M.J.L."/>
            <person name="Mikheyev A.S."/>
        </authorList>
    </citation>
    <scope>NUCLEOTIDE SEQUENCE [LARGE SCALE GENOMIC DNA]</scope>
    <source>
        <strain evidence="5">Daus_M_001</strain>
        <tissue evidence="5">Leg muscle</tissue>
    </source>
</reference>
<dbReference type="Gene3D" id="3.10.10.10">
    <property type="entry name" value="HIV Type 1 Reverse Transcriptase, subunit A, domain 1"/>
    <property type="match status" value="1"/>
</dbReference>
<evidence type="ECO:0000259" key="3">
    <source>
        <dbReference type="Pfam" id="PF17919"/>
    </source>
</evidence>
<accession>A0ABQ9ICG2</accession>
<dbReference type="EMBL" id="JARBHB010000002">
    <property type="protein sequence ID" value="KAJ8894331.1"/>
    <property type="molecule type" value="Genomic_DNA"/>
</dbReference>
<dbReference type="InterPro" id="IPR041577">
    <property type="entry name" value="RT_RNaseH_2"/>
</dbReference>
<evidence type="ECO:0000256" key="1">
    <source>
        <dbReference type="ARBA" id="ARBA00012493"/>
    </source>
</evidence>
<dbReference type="InterPro" id="IPR041588">
    <property type="entry name" value="Integrase_H2C2"/>
</dbReference>
<dbReference type="Gene3D" id="1.10.340.70">
    <property type="match status" value="1"/>
</dbReference>
<name>A0ABQ9ICG2_9NEOP</name>
<feature type="domain" description="Integrase zinc-binding" evidence="4">
    <location>
        <begin position="417"/>
        <end position="471"/>
    </location>
</feature>
<gene>
    <name evidence="5" type="ORF">PR048_006953</name>
</gene>
<evidence type="ECO:0000259" key="4">
    <source>
        <dbReference type="Pfam" id="PF17921"/>
    </source>
</evidence>
<proteinExistence type="predicted"/>